<dbReference type="EMBL" id="QEAO01000001">
    <property type="protein sequence ID" value="TPX38078.1"/>
    <property type="molecule type" value="Genomic_DNA"/>
</dbReference>
<dbReference type="GO" id="GO:0016020">
    <property type="term" value="C:membrane"/>
    <property type="evidence" value="ECO:0007669"/>
    <property type="project" value="UniProtKB-SubCell"/>
</dbReference>
<dbReference type="Pfam" id="PF05041">
    <property type="entry name" value="Pecanex_C"/>
    <property type="match status" value="1"/>
</dbReference>
<evidence type="ECO:0000256" key="6">
    <source>
        <dbReference type="SAM" id="Phobius"/>
    </source>
</evidence>
<dbReference type="InterPro" id="IPR039797">
    <property type="entry name" value="Pecanex"/>
</dbReference>
<dbReference type="PANTHER" id="PTHR12372:SF6">
    <property type="entry name" value="PECANEX-LIKE PROTEIN 4"/>
    <property type="match status" value="1"/>
</dbReference>
<evidence type="ECO:0000259" key="7">
    <source>
        <dbReference type="Pfam" id="PF05041"/>
    </source>
</evidence>
<keyword evidence="5 6" id="KW-0472">Membrane</keyword>
<keyword evidence="3 6" id="KW-0812">Transmembrane</keyword>
<dbReference type="RefSeq" id="XP_031027793.1">
    <property type="nucleotide sequence ID" value="XM_031166243.1"/>
</dbReference>
<keyword evidence="9" id="KW-1185">Reference proteome</keyword>
<reference evidence="8 9" key="1">
    <citation type="journal article" date="2019" name="Sci. Rep.">
        <title>Comparative genomics of chytrid fungi reveal insights into the obligate biotrophic and pathogenic lifestyle of Synchytrium endobioticum.</title>
        <authorList>
            <person name="van de Vossenberg B.T.L.H."/>
            <person name="Warris S."/>
            <person name="Nguyen H.D.T."/>
            <person name="van Gent-Pelzer M.P.E."/>
            <person name="Joly D.L."/>
            <person name="van de Geest H.C."/>
            <person name="Bonants P.J.M."/>
            <person name="Smith D.S."/>
            <person name="Levesque C.A."/>
            <person name="van der Lee T.A.J."/>
        </authorList>
    </citation>
    <scope>NUCLEOTIDE SEQUENCE [LARGE SCALE GENOMIC DNA]</scope>
    <source>
        <strain evidence="8 9">JEL517</strain>
    </source>
</reference>
<comment type="similarity">
    <text evidence="2">Belongs to the pecanex family.</text>
</comment>
<sequence>MVAPLLGKYKAKLVLHRYLSTFLGGFRVPYQGTPPFHYLIWLLALFIFWALAELLTATIEDDGIDRSVYFVSITSLIFGVLVGICLVSLWTVGLLLQRRDFGLSSPIDHADEDADLMSLGDSFRFLFQLPKSLLQALCKVVVSVLALPFAMSRLSIGLLPFGNLSVIAHTFGWLSVSIAQWSITSSAPPEPSTTYSTDDWGIDTFSRITHVVVLLALNTIGATYSSTLASASMIILCTLPLLWVLGIIPSLRNLTEWTLEVVNMCLLGGTTMSTFILLTFQVCFASACIAITWALARNSSSATAPFVWMAIICTLTGSRGFNNPYSISGPFIAVELGWTLVRTIIAGVLVGQLTAVSSAAGWIIVGCGAAQYVSYVASQPYVFSILANPLAKITQWRSIQVSQIVVHHATPFLIQCLISTSAFTSASTEPEIWIWIMTFRIMRRAWVNVTDSAVEVAVVFLISLNSSLSDWNNISFVSRCFIVGLLWDRVRTFVNQLWLVGNSWVWFLFSKKQRRNSWPIMLSIGIVTLPITLAIIAIATILDAPLVPLFGLPFVWIGFPRIARFWPNTGSEAPHSADSTLYSSLAPPLLKEISRKCQSRLSPARIGTTYLARQESRILLIRIVSTSFEGITVSLRGLELQGTSCHAVEGRQLDRVFESGCLDSKDTKPKVVLNQDWLSALQPLASLDVETYSDSRFSMVGIMDSPDNLKKLPSLFFKALVWLMFRDADLALDTWKNLPVSRDAIQLSQRQFPVLWWQYLKGRNDVTSEPGVSSIPDLVIRPADTLFMATAAACFCVYLGFEEYNESVTLPDLPYRLMQGKTSTTSQHRQWMMNAEQKPLLSYCQLAGRYAVRAVFENAAIPSTGAFDELEKQLDQWHKNDFVGLDPSVDVNSSAEWDKAVRHKRKTLFGVSKDKNGGSLYARVMHLGMQRVALGELNSEVVRGIWANLSFELLYMTNDDDERNSLQAHEGLFRNIITQAADPPLGYPVWCSTGQIDQAGISSATRFIHSIWTSLVNRFHATTLKRRKTKQQRKRVAPLRTLPADSPADLRPTELELDELCDALHDM</sequence>
<dbReference type="AlphaFoldDB" id="A0A507CFE4"/>
<feature type="transmembrane region" description="Helical" evidence="6">
    <location>
        <begin position="68"/>
        <end position="96"/>
    </location>
</feature>
<feature type="transmembrane region" description="Helical" evidence="6">
    <location>
        <begin position="271"/>
        <end position="295"/>
    </location>
</feature>
<dbReference type="Proteomes" id="UP000319731">
    <property type="component" value="Unassembled WGS sequence"/>
</dbReference>
<evidence type="ECO:0000313" key="9">
    <source>
        <dbReference type="Proteomes" id="UP000319731"/>
    </source>
</evidence>
<feature type="transmembrane region" description="Helical" evidence="6">
    <location>
        <begin position="341"/>
        <end position="365"/>
    </location>
</feature>
<dbReference type="InterPro" id="IPR007735">
    <property type="entry name" value="Pecanex_C"/>
</dbReference>
<evidence type="ECO:0000256" key="3">
    <source>
        <dbReference type="ARBA" id="ARBA00022692"/>
    </source>
</evidence>
<organism evidence="8 9">
    <name type="scientific">Synchytrium microbalum</name>
    <dbReference type="NCBI Taxonomy" id="1806994"/>
    <lineage>
        <taxon>Eukaryota</taxon>
        <taxon>Fungi</taxon>
        <taxon>Fungi incertae sedis</taxon>
        <taxon>Chytridiomycota</taxon>
        <taxon>Chytridiomycota incertae sedis</taxon>
        <taxon>Chytridiomycetes</taxon>
        <taxon>Synchytriales</taxon>
        <taxon>Synchytriaceae</taxon>
        <taxon>Synchytrium</taxon>
    </lineage>
</organism>
<dbReference type="OrthoDB" id="10037631at2759"/>
<evidence type="ECO:0000256" key="1">
    <source>
        <dbReference type="ARBA" id="ARBA00004141"/>
    </source>
</evidence>
<feature type="transmembrane region" description="Helical" evidence="6">
    <location>
        <begin position="133"/>
        <end position="152"/>
    </location>
</feature>
<name>A0A507CFE4_9FUNG</name>
<feature type="domain" description="Pecanex C-terminal" evidence="7">
    <location>
        <begin position="886"/>
        <end position="992"/>
    </location>
</feature>
<proteinExistence type="inferred from homology"/>
<evidence type="ECO:0000313" key="8">
    <source>
        <dbReference type="EMBL" id="TPX38078.1"/>
    </source>
</evidence>
<comment type="caution">
    <text evidence="8">The sequence shown here is derived from an EMBL/GenBank/DDBJ whole genome shotgun (WGS) entry which is preliminary data.</text>
</comment>
<dbReference type="GeneID" id="42001540"/>
<feature type="transmembrane region" description="Helical" evidence="6">
    <location>
        <begin position="164"/>
        <end position="184"/>
    </location>
</feature>
<protein>
    <recommendedName>
        <fullName evidence="7">Pecanex C-terminal domain-containing protein</fullName>
    </recommendedName>
</protein>
<dbReference type="PANTHER" id="PTHR12372">
    <property type="entry name" value="PECANEX"/>
    <property type="match status" value="1"/>
</dbReference>
<gene>
    <name evidence="8" type="ORF">SmJEL517_g00313</name>
</gene>
<evidence type="ECO:0000256" key="4">
    <source>
        <dbReference type="ARBA" id="ARBA00022989"/>
    </source>
</evidence>
<feature type="transmembrane region" description="Helical" evidence="6">
    <location>
        <begin position="521"/>
        <end position="542"/>
    </location>
</feature>
<feature type="transmembrane region" description="Helical" evidence="6">
    <location>
        <begin position="231"/>
        <end position="251"/>
    </location>
</feature>
<evidence type="ECO:0000256" key="2">
    <source>
        <dbReference type="ARBA" id="ARBA00010170"/>
    </source>
</evidence>
<evidence type="ECO:0000256" key="5">
    <source>
        <dbReference type="ARBA" id="ARBA00023136"/>
    </source>
</evidence>
<accession>A0A507CFE4</accession>
<feature type="transmembrane region" description="Helical" evidence="6">
    <location>
        <begin position="36"/>
        <end position="56"/>
    </location>
</feature>
<keyword evidence="4 6" id="KW-1133">Transmembrane helix</keyword>
<comment type="subcellular location">
    <subcellularLocation>
        <location evidence="1">Membrane</location>
        <topology evidence="1">Multi-pass membrane protein</topology>
    </subcellularLocation>
</comment>